<evidence type="ECO:0000256" key="1">
    <source>
        <dbReference type="ARBA" id="ARBA00001974"/>
    </source>
</evidence>
<sequence length="604" mass="68489">MWQSAAKSFYLAVFVLLGTSHAATSSEPSSQDVCAIRPGAIVSDTCASFATLDSLNKNLQPYVRSLTSKSDFFSYYRLNLYDKECPFWSDEGGLCGNIACAVNTLENEEDIPAIWRSEELGKLEGPKAHHPGKKQQQERQQKPLMGELGEGVGESCVVEYDDECDDRDYCVPEDVTATAKGDYVSLVDNPERFTGYGGSSAHQVWEAIYRENCFSKPRTSEQSIGVGASGSSPPFGGFSGLQGQAAQDLRSVMKEHGRHQALDGTANDPLDFEDECLEKRVFYRVISGMHASISTHLCWDYLNQTTGNWGPNLACYERRLHEYPERISNLYFNYALVLRAVGKLRDYVQDYTFCSGDPIEDRRTKQMVITLADNIPAGPQIFDESIMFQDNDPSVTGISLKEDFRNRFRNVSRVMDCVGCDKCRLWGKLQTAGYGTALKVLFEFGQEQSEGQSKPLLRRTELVALVNTLDKISHSLSAVAEFRKMIEARDEGTVLVESPEKARKMAESQMPPADSFNELDDLEVDDDYQDSERQAPTESIGDVFWEEYSRVWKAWKFVMRSWFSMPGKLSRIFIMELSRLWKYWLGDPVPPRSWEFRYPRHEEM</sequence>
<evidence type="ECO:0000256" key="5">
    <source>
        <dbReference type="ARBA" id="ARBA00022448"/>
    </source>
</evidence>
<evidence type="ECO:0008006" key="23">
    <source>
        <dbReference type="Google" id="ProtNLM"/>
    </source>
</evidence>
<evidence type="ECO:0000256" key="20">
    <source>
        <dbReference type="SAM" id="SignalP"/>
    </source>
</evidence>
<dbReference type="PANTHER" id="PTHR12613">
    <property type="entry name" value="ERO1-RELATED"/>
    <property type="match status" value="1"/>
</dbReference>
<accession>A0A4U0X9K3</accession>
<evidence type="ECO:0000256" key="7">
    <source>
        <dbReference type="ARBA" id="ARBA00022729"/>
    </source>
</evidence>
<gene>
    <name evidence="21" type="ORF">B0A49_06229</name>
</gene>
<evidence type="ECO:0000256" key="18">
    <source>
        <dbReference type="PIRSR" id="PIRSR017205-3"/>
    </source>
</evidence>
<feature type="binding site" evidence="17">
    <location>
        <position position="287"/>
    </location>
    <ligand>
        <name>FAD</name>
        <dbReference type="ChEBI" id="CHEBI:57692"/>
    </ligand>
</feature>
<dbReference type="PANTHER" id="PTHR12613:SF0">
    <property type="entry name" value="ERO1-LIKE PROTEIN"/>
    <property type="match status" value="1"/>
</dbReference>
<feature type="binding site" evidence="17">
    <location>
        <position position="192"/>
    </location>
    <ligand>
        <name>FAD</name>
        <dbReference type="ChEBI" id="CHEBI:57692"/>
    </ligand>
</feature>
<comment type="similarity">
    <text evidence="3">Belongs to the EROs family.</text>
</comment>
<feature type="active site" evidence="16">
    <location>
        <position position="423"/>
    </location>
</feature>
<dbReference type="PIRSF" id="PIRSF017205">
    <property type="entry name" value="ERO1"/>
    <property type="match status" value="1"/>
</dbReference>
<evidence type="ECO:0000256" key="16">
    <source>
        <dbReference type="PIRSR" id="PIRSR017205-1"/>
    </source>
</evidence>
<feature type="binding site" evidence="17">
    <location>
        <position position="290"/>
    </location>
    <ligand>
        <name>FAD</name>
        <dbReference type="ChEBI" id="CHEBI:57692"/>
    </ligand>
</feature>
<evidence type="ECO:0000256" key="19">
    <source>
        <dbReference type="SAM" id="MobiDB-lite"/>
    </source>
</evidence>
<keyword evidence="7 20" id="KW-0732">Signal</keyword>
<dbReference type="EMBL" id="NAJN01000498">
    <property type="protein sequence ID" value="TKA72467.1"/>
    <property type="molecule type" value="Genomic_DNA"/>
</dbReference>
<evidence type="ECO:0000256" key="6">
    <source>
        <dbReference type="ARBA" id="ARBA00022630"/>
    </source>
</evidence>
<dbReference type="Proteomes" id="UP000308768">
    <property type="component" value="Unassembled WGS sequence"/>
</dbReference>
<evidence type="ECO:0000256" key="13">
    <source>
        <dbReference type="ARBA" id="ARBA00023157"/>
    </source>
</evidence>
<feature type="disulfide bond" description="Redox-active" evidence="18">
    <location>
        <begin position="95"/>
        <end position="100"/>
    </location>
</feature>
<keyword evidence="8" id="KW-0256">Endoplasmic reticulum</keyword>
<dbReference type="STRING" id="331657.A0A4U0X9K3"/>
<feature type="active site" description="Nucleophile" evidence="16">
    <location>
        <position position="420"/>
    </location>
</feature>
<comment type="subunit">
    <text evidence="4">May function both as a monomer and a homodimer.</text>
</comment>
<dbReference type="GO" id="GO:0071949">
    <property type="term" value="F:FAD binding"/>
    <property type="evidence" value="ECO:0007669"/>
    <property type="project" value="InterPro"/>
</dbReference>
<feature type="chain" id="PRO_5020952213" description="Endoplasmic reticulum oxidoreductin-1" evidence="20">
    <location>
        <begin position="26"/>
        <end position="604"/>
    </location>
</feature>
<keyword evidence="14" id="KW-0325">Glycoprotein</keyword>
<feature type="binding site" evidence="17">
    <location>
        <position position="194"/>
    </location>
    <ligand>
        <name>FAD</name>
        <dbReference type="ChEBI" id="CHEBI:57692"/>
    </ligand>
</feature>
<keyword evidence="12" id="KW-0472">Membrane</keyword>
<dbReference type="OrthoDB" id="269384at2759"/>
<evidence type="ECO:0000256" key="4">
    <source>
        <dbReference type="ARBA" id="ARBA00011802"/>
    </source>
</evidence>
<proteinExistence type="inferred from homology"/>
<feature type="disulfide bond" description="Redox-active" evidence="18">
    <location>
        <begin position="420"/>
        <end position="423"/>
    </location>
</feature>
<keyword evidence="13 18" id="KW-1015">Disulfide bond</keyword>
<keyword evidence="9 17" id="KW-0274">FAD</keyword>
<dbReference type="GO" id="GO:0016972">
    <property type="term" value="F:thiol oxidase activity"/>
    <property type="evidence" value="ECO:0007669"/>
    <property type="project" value="InterPro"/>
</dbReference>
<comment type="cofactor">
    <cofactor evidence="1 17">
        <name>FAD</name>
        <dbReference type="ChEBI" id="CHEBI:57692"/>
    </cofactor>
</comment>
<evidence type="ECO:0000256" key="15">
    <source>
        <dbReference type="ARBA" id="ARBA00023284"/>
    </source>
</evidence>
<organism evidence="21 22">
    <name type="scientific">Cryomyces minteri</name>
    <dbReference type="NCBI Taxonomy" id="331657"/>
    <lineage>
        <taxon>Eukaryota</taxon>
        <taxon>Fungi</taxon>
        <taxon>Dikarya</taxon>
        <taxon>Ascomycota</taxon>
        <taxon>Pezizomycotina</taxon>
        <taxon>Dothideomycetes</taxon>
        <taxon>Dothideomycetes incertae sedis</taxon>
        <taxon>Cryomyces</taxon>
    </lineage>
</organism>
<dbReference type="InterPro" id="IPR007266">
    <property type="entry name" value="Ero1"/>
</dbReference>
<evidence type="ECO:0000313" key="22">
    <source>
        <dbReference type="Proteomes" id="UP000308768"/>
    </source>
</evidence>
<dbReference type="InterPro" id="IPR037192">
    <property type="entry name" value="ERO1-like_sf"/>
</dbReference>
<comment type="subcellular location">
    <subcellularLocation>
        <location evidence="2">Endoplasmic reticulum membrane</location>
        <topology evidence="2">Peripheral membrane protein</topology>
        <orientation evidence="2">Lumenal side</orientation>
    </subcellularLocation>
</comment>
<dbReference type="GO" id="GO:0015035">
    <property type="term" value="F:protein-disulfide reductase activity"/>
    <property type="evidence" value="ECO:0007669"/>
    <property type="project" value="InterPro"/>
</dbReference>
<evidence type="ECO:0000256" key="8">
    <source>
        <dbReference type="ARBA" id="ARBA00022824"/>
    </source>
</evidence>
<reference evidence="21 22" key="1">
    <citation type="submission" date="2017-03" db="EMBL/GenBank/DDBJ databases">
        <title>Genomes of endolithic fungi from Antarctica.</title>
        <authorList>
            <person name="Coleine C."/>
            <person name="Masonjones S."/>
            <person name="Stajich J.E."/>
        </authorList>
    </citation>
    <scope>NUCLEOTIDE SEQUENCE [LARGE SCALE GENOMIC DNA]</scope>
    <source>
        <strain evidence="21 22">CCFEE 5187</strain>
    </source>
</reference>
<keyword evidence="6" id="KW-0285">Flavoprotein</keyword>
<comment type="caution">
    <text evidence="21">The sequence shown here is derived from an EMBL/GenBank/DDBJ whole genome shotgun (WGS) entry which is preliminary data.</text>
</comment>
<protein>
    <recommendedName>
        <fullName evidence="23">Endoplasmic reticulum oxidoreductin-1</fullName>
    </recommendedName>
</protein>
<evidence type="ECO:0000256" key="14">
    <source>
        <dbReference type="ARBA" id="ARBA00023180"/>
    </source>
</evidence>
<name>A0A4U0X9K3_9PEZI</name>
<keyword evidence="5" id="KW-0813">Transport</keyword>
<evidence type="ECO:0000313" key="21">
    <source>
        <dbReference type="EMBL" id="TKA72467.1"/>
    </source>
</evidence>
<keyword evidence="15" id="KW-0676">Redox-active center</keyword>
<dbReference type="SUPFAM" id="SSF110019">
    <property type="entry name" value="ERO1-like"/>
    <property type="match status" value="1"/>
</dbReference>
<evidence type="ECO:0000256" key="9">
    <source>
        <dbReference type="ARBA" id="ARBA00022827"/>
    </source>
</evidence>
<evidence type="ECO:0000256" key="17">
    <source>
        <dbReference type="PIRSR" id="PIRSR017205-2"/>
    </source>
</evidence>
<evidence type="ECO:0000256" key="11">
    <source>
        <dbReference type="ARBA" id="ARBA00023002"/>
    </source>
</evidence>
<dbReference type="AlphaFoldDB" id="A0A4U0X9K3"/>
<feature type="signal peptide" evidence="20">
    <location>
        <begin position="1"/>
        <end position="25"/>
    </location>
</feature>
<evidence type="ECO:0000256" key="2">
    <source>
        <dbReference type="ARBA" id="ARBA00004367"/>
    </source>
</evidence>
<feature type="binding site" evidence="17">
    <location>
        <position position="205"/>
    </location>
    <ligand>
        <name>FAD</name>
        <dbReference type="ChEBI" id="CHEBI:57692"/>
    </ligand>
</feature>
<evidence type="ECO:0000256" key="10">
    <source>
        <dbReference type="ARBA" id="ARBA00022982"/>
    </source>
</evidence>
<feature type="region of interest" description="Disordered" evidence="19">
    <location>
        <begin position="498"/>
        <end position="518"/>
    </location>
</feature>
<keyword evidence="11" id="KW-0560">Oxidoreductase</keyword>
<keyword evidence="10" id="KW-0249">Electron transport</keyword>
<dbReference type="GO" id="GO:0034975">
    <property type="term" value="P:protein folding in endoplasmic reticulum"/>
    <property type="evidence" value="ECO:0007669"/>
    <property type="project" value="InterPro"/>
</dbReference>
<evidence type="ECO:0000256" key="12">
    <source>
        <dbReference type="ARBA" id="ARBA00023136"/>
    </source>
</evidence>
<keyword evidence="22" id="KW-1185">Reference proteome</keyword>
<dbReference type="Pfam" id="PF04137">
    <property type="entry name" value="ERO1"/>
    <property type="match status" value="1"/>
</dbReference>
<evidence type="ECO:0000256" key="3">
    <source>
        <dbReference type="ARBA" id="ARBA00008277"/>
    </source>
</evidence>
<dbReference type="GO" id="GO:0005789">
    <property type="term" value="C:endoplasmic reticulum membrane"/>
    <property type="evidence" value="ECO:0007669"/>
    <property type="project" value="UniProtKB-SubCell"/>
</dbReference>
<feature type="binding site" evidence="17">
    <location>
        <position position="319"/>
    </location>
    <ligand>
        <name>FAD</name>
        <dbReference type="ChEBI" id="CHEBI:57692"/>
    </ligand>
</feature>